<dbReference type="EC" id="2.7.13.3" evidence="2"/>
<dbReference type="Proteomes" id="UP000294678">
    <property type="component" value="Unassembled WGS sequence"/>
</dbReference>
<dbReference type="PRINTS" id="PR00344">
    <property type="entry name" value="BCTRLSENSOR"/>
</dbReference>
<dbReference type="SUPFAM" id="SSF47384">
    <property type="entry name" value="Homodimeric domain of signal transducing histidine kinase"/>
    <property type="match status" value="1"/>
</dbReference>
<accession>A0AA46I5R4</accession>
<evidence type="ECO:0000256" key="5">
    <source>
        <dbReference type="ARBA" id="ARBA00022741"/>
    </source>
</evidence>
<dbReference type="PANTHER" id="PTHR43065:SF10">
    <property type="entry name" value="PEROXIDE STRESS-ACTIVATED HISTIDINE KINASE MAK3"/>
    <property type="match status" value="1"/>
</dbReference>
<feature type="domain" description="Histidine kinase" evidence="9">
    <location>
        <begin position="119"/>
        <end position="325"/>
    </location>
</feature>
<dbReference type="EMBL" id="SOBG01000003">
    <property type="protein sequence ID" value="TDT71399.1"/>
    <property type="molecule type" value="Genomic_DNA"/>
</dbReference>
<dbReference type="Pfam" id="PF02518">
    <property type="entry name" value="HATPase_c"/>
    <property type="match status" value="1"/>
</dbReference>
<keyword evidence="8" id="KW-0902">Two-component regulatory system</keyword>
<dbReference type="InterPro" id="IPR036890">
    <property type="entry name" value="HATPase_C_sf"/>
</dbReference>
<dbReference type="AlphaFoldDB" id="A0AA46I5R4"/>
<dbReference type="InterPro" id="IPR003661">
    <property type="entry name" value="HisK_dim/P_dom"/>
</dbReference>
<dbReference type="GO" id="GO:0005524">
    <property type="term" value="F:ATP binding"/>
    <property type="evidence" value="ECO:0007669"/>
    <property type="project" value="UniProtKB-KW"/>
</dbReference>
<reference evidence="10 11" key="1">
    <citation type="submission" date="2019-03" db="EMBL/GenBank/DDBJ databases">
        <title>Genomic Encyclopedia of Type Strains, Phase IV (KMG-IV): sequencing the most valuable type-strain genomes for metagenomic binning, comparative biology and taxonomic classification.</title>
        <authorList>
            <person name="Goeker M."/>
        </authorList>
    </citation>
    <scope>NUCLEOTIDE SEQUENCE [LARGE SCALE GENOMIC DNA]</scope>
    <source>
        <strain evidence="10 11">DSM 100055</strain>
    </source>
</reference>
<dbReference type="PROSITE" id="PS50109">
    <property type="entry name" value="HIS_KIN"/>
    <property type="match status" value="1"/>
</dbReference>
<protein>
    <recommendedName>
        <fullName evidence="2">histidine kinase</fullName>
        <ecNumber evidence="2">2.7.13.3</ecNumber>
    </recommendedName>
</protein>
<keyword evidence="5" id="KW-0547">Nucleotide-binding</keyword>
<dbReference type="CDD" id="cd00082">
    <property type="entry name" value="HisKA"/>
    <property type="match status" value="1"/>
</dbReference>
<evidence type="ECO:0000256" key="7">
    <source>
        <dbReference type="ARBA" id="ARBA00022840"/>
    </source>
</evidence>
<evidence type="ECO:0000256" key="2">
    <source>
        <dbReference type="ARBA" id="ARBA00012438"/>
    </source>
</evidence>
<dbReference type="RefSeq" id="WP_134112666.1">
    <property type="nucleotide sequence ID" value="NZ_SOBG01000003.1"/>
</dbReference>
<comment type="caution">
    <text evidence="10">The sequence shown here is derived from an EMBL/GenBank/DDBJ whole genome shotgun (WGS) entry which is preliminary data.</text>
</comment>
<dbReference type="Gene3D" id="3.30.565.10">
    <property type="entry name" value="Histidine kinase-like ATPase, C-terminal domain"/>
    <property type="match status" value="1"/>
</dbReference>
<evidence type="ECO:0000256" key="1">
    <source>
        <dbReference type="ARBA" id="ARBA00000085"/>
    </source>
</evidence>
<dbReference type="PANTHER" id="PTHR43065">
    <property type="entry name" value="SENSOR HISTIDINE KINASE"/>
    <property type="match status" value="1"/>
</dbReference>
<gene>
    <name evidence="10" type="ORF">EV215_0772</name>
</gene>
<organism evidence="10 11">
    <name type="scientific">Hypnocyclicus thermotrophus</name>
    <dbReference type="NCBI Taxonomy" id="1627895"/>
    <lineage>
        <taxon>Bacteria</taxon>
        <taxon>Fusobacteriati</taxon>
        <taxon>Fusobacteriota</taxon>
        <taxon>Fusobacteriia</taxon>
        <taxon>Fusobacteriales</taxon>
        <taxon>Fusobacteriaceae</taxon>
        <taxon>Hypnocyclicus</taxon>
    </lineage>
</organism>
<sequence length="325" mass="38215">MNKELILPLIKKLDIGIVFFDEEYNISYINDAVRNIINKDISDEELENTIYLFIAYKNDFEKKVIRYNSKVLELSKKKIFDMEEMIGAVLLIKDVSLEKLTEEVEKQKLEQDKEQLAKYIAHEVRNSLNLISGFTELIQESEDILDIKENIKVIFDETKRMEKMVSDILDYTKREPLTLSRKNIVDIIKNLIHYKNIEHIVKLVDKNNNPIEKEIYVMVNEDKIKQVFLNLIDNGLSAIEGLEEKIFFIKFKEKENSIELHFITNYDKNSFISLSELFKPYYTTKNKGTGLGLVICKKIIEEHNGTIEVYKNEFHGLTFVIDLKK</sequence>
<keyword evidence="6 10" id="KW-0418">Kinase</keyword>
<keyword evidence="3" id="KW-0597">Phosphoprotein</keyword>
<dbReference type="InterPro" id="IPR036097">
    <property type="entry name" value="HisK_dim/P_sf"/>
</dbReference>
<evidence type="ECO:0000313" key="11">
    <source>
        <dbReference type="Proteomes" id="UP000294678"/>
    </source>
</evidence>
<evidence type="ECO:0000256" key="8">
    <source>
        <dbReference type="ARBA" id="ARBA00023012"/>
    </source>
</evidence>
<evidence type="ECO:0000256" key="6">
    <source>
        <dbReference type="ARBA" id="ARBA00022777"/>
    </source>
</evidence>
<dbReference type="SMART" id="SM00388">
    <property type="entry name" value="HisKA"/>
    <property type="match status" value="1"/>
</dbReference>
<keyword evidence="4" id="KW-0808">Transferase</keyword>
<evidence type="ECO:0000256" key="4">
    <source>
        <dbReference type="ARBA" id="ARBA00022679"/>
    </source>
</evidence>
<evidence type="ECO:0000313" key="10">
    <source>
        <dbReference type="EMBL" id="TDT71399.1"/>
    </source>
</evidence>
<dbReference type="Pfam" id="PF00512">
    <property type="entry name" value="HisKA"/>
    <property type="match status" value="1"/>
</dbReference>
<comment type="catalytic activity">
    <reaction evidence="1">
        <text>ATP + protein L-histidine = ADP + protein N-phospho-L-histidine.</text>
        <dbReference type="EC" id="2.7.13.3"/>
    </reaction>
</comment>
<dbReference type="SMART" id="SM00387">
    <property type="entry name" value="HATPase_c"/>
    <property type="match status" value="1"/>
</dbReference>
<dbReference type="InterPro" id="IPR003594">
    <property type="entry name" value="HATPase_dom"/>
</dbReference>
<evidence type="ECO:0000256" key="3">
    <source>
        <dbReference type="ARBA" id="ARBA00022553"/>
    </source>
</evidence>
<proteinExistence type="predicted"/>
<dbReference type="Gene3D" id="1.10.287.130">
    <property type="match status" value="1"/>
</dbReference>
<dbReference type="SUPFAM" id="SSF55874">
    <property type="entry name" value="ATPase domain of HSP90 chaperone/DNA topoisomerase II/histidine kinase"/>
    <property type="match status" value="1"/>
</dbReference>
<dbReference type="InterPro" id="IPR004358">
    <property type="entry name" value="Sig_transdc_His_kin-like_C"/>
</dbReference>
<dbReference type="InterPro" id="IPR005467">
    <property type="entry name" value="His_kinase_dom"/>
</dbReference>
<dbReference type="GO" id="GO:0000155">
    <property type="term" value="F:phosphorelay sensor kinase activity"/>
    <property type="evidence" value="ECO:0007669"/>
    <property type="project" value="InterPro"/>
</dbReference>
<name>A0AA46I5R4_9FUSO</name>
<keyword evidence="11" id="KW-1185">Reference proteome</keyword>
<keyword evidence="7" id="KW-0067">ATP-binding</keyword>
<evidence type="ECO:0000259" key="9">
    <source>
        <dbReference type="PROSITE" id="PS50109"/>
    </source>
</evidence>